<dbReference type="KEGG" id="loa:LOAG_09679"/>
<protein>
    <submittedName>
        <fullName evidence="1">Uncharacterized protein</fullName>
    </submittedName>
</protein>
<proteinExistence type="predicted"/>
<gene>
    <name evidence="1" type="ORF">LOAG_09679</name>
</gene>
<dbReference type="GeneID" id="9947118"/>
<dbReference type="EMBL" id="JH712102">
    <property type="protein sequence ID" value="EFO18817.1"/>
    <property type="molecule type" value="Genomic_DNA"/>
</dbReference>
<dbReference type="RefSeq" id="XP_003145254.1">
    <property type="nucleotide sequence ID" value="XM_003145206.1"/>
</dbReference>
<name>A0A1S0TRZ0_LOALO</name>
<sequence length="106" mass="11903">MNSCKIEDVANDKNSAISGEKKEFEIVGKDARKKREFPGSANVTIIFNRLFETIIASTPANIPQSIRDQENLSASENHGKCNIVPLMEHSLLSLEKKWGKFHITFV</sequence>
<evidence type="ECO:0000313" key="1">
    <source>
        <dbReference type="EMBL" id="EFO18817.1"/>
    </source>
</evidence>
<dbReference type="InParanoid" id="A0A1S0TRZ0"/>
<accession>A0A1S0TRZ0</accession>
<dbReference type="AlphaFoldDB" id="A0A1S0TRZ0"/>
<dbReference type="CTD" id="9947118"/>
<reference evidence="1" key="1">
    <citation type="submission" date="2012-04" db="EMBL/GenBank/DDBJ databases">
        <title>The Genome Sequence of Loa loa.</title>
        <authorList>
            <consortium name="The Broad Institute Genome Sequencing Platform"/>
            <consortium name="Broad Institute Genome Sequencing Center for Infectious Disease"/>
            <person name="Nutman T.B."/>
            <person name="Fink D.L."/>
            <person name="Russ C."/>
            <person name="Young S."/>
            <person name="Zeng Q."/>
            <person name="Gargeya S."/>
            <person name="Alvarado L."/>
            <person name="Berlin A."/>
            <person name="Chapman S.B."/>
            <person name="Chen Z."/>
            <person name="Freedman E."/>
            <person name="Gellesch M."/>
            <person name="Goldberg J."/>
            <person name="Griggs A."/>
            <person name="Gujja S."/>
            <person name="Heilman E.R."/>
            <person name="Heiman D."/>
            <person name="Howarth C."/>
            <person name="Mehta T."/>
            <person name="Neiman D."/>
            <person name="Pearson M."/>
            <person name="Roberts A."/>
            <person name="Saif S."/>
            <person name="Shea T."/>
            <person name="Shenoy N."/>
            <person name="Sisk P."/>
            <person name="Stolte C."/>
            <person name="Sykes S."/>
            <person name="White J."/>
            <person name="Yandava C."/>
            <person name="Haas B."/>
            <person name="Henn M.R."/>
            <person name="Nusbaum C."/>
            <person name="Birren B."/>
        </authorList>
    </citation>
    <scope>NUCLEOTIDE SEQUENCE [LARGE SCALE GENOMIC DNA]</scope>
</reference>
<organism evidence="1">
    <name type="scientific">Loa loa</name>
    <name type="common">Eye worm</name>
    <name type="synonym">Filaria loa</name>
    <dbReference type="NCBI Taxonomy" id="7209"/>
    <lineage>
        <taxon>Eukaryota</taxon>
        <taxon>Metazoa</taxon>
        <taxon>Ecdysozoa</taxon>
        <taxon>Nematoda</taxon>
        <taxon>Chromadorea</taxon>
        <taxon>Rhabditida</taxon>
        <taxon>Spirurina</taxon>
        <taxon>Spiruromorpha</taxon>
        <taxon>Filarioidea</taxon>
        <taxon>Onchocercidae</taxon>
        <taxon>Loa</taxon>
    </lineage>
</organism>